<dbReference type="Pfam" id="PF02365">
    <property type="entry name" value="NAM"/>
    <property type="match status" value="1"/>
</dbReference>
<feature type="domain" description="NAC" evidence="5">
    <location>
        <begin position="6"/>
        <end position="146"/>
    </location>
</feature>
<evidence type="ECO:0000256" key="3">
    <source>
        <dbReference type="ARBA" id="ARBA00023163"/>
    </source>
</evidence>
<evidence type="ECO:0000313" key="7">
    <source>
        <dbReference type="Proteomes" id="UP001206925"/>
    </source>
</evidence>
<dbReference type="Gene3D" id="2.170.150.80">
    <property type="entry name" value="NAC domain"/>
    <property type="match status" value="1"/>
</dbReference>
<keyword evidence="7" id="KW-1185">Reference proteome</keyword>
<keyword evidence="4" id="KW-0539">Nucleus</keyword>
<evidence type="ECO:0000259" key="5">
    <source>
        <dbReference type="PROSITE" id="PS51005"/>
    </source>
</evidence>
<dbReference type="EMBL" id="JAMZMK010012171">
    <property type="protein sequence ID" value="KAI7724742.1"/>
    <property type="molecule type" value="Genomic_DNA"/>
</dbReference>
<reference evidence="6" key="1">
    <citation type="submission" date="2022-06" db="EMBL/GenBank/DDBJ databases">
        <title>Uncovering the hologenomic basis of an extraordinary plant invasion.</title>
        <authorList>
            <person name="Bieker V.C."/>
            <person name="Martin M.D."/>
            <person name="Gilbert T."/>
            <person name="Hodgins K."/>
            <person name="Battlay P."/>
            <person name="Petersen B."/>
            <person name="Wilson J."/>
        </authorList>
    </citation>
    <scope>NUCLEOTIDE SEQUENCE</scope>
    <source>
        <strain evidence="6">AA19_3_7</strain>
        <tissue evidence="6">Leaf</tissue>
    </source>
</reference>
<dbReference type="InterPro" id="IPR003441">
    <property type="entry name" value="NAC-dom"/>
</dbReference>
<name>A0AAD5BK64_AMBAR</name>
<proteinExistence type="predicted"/>
<dbReference type="AlphaFoldDB" id="A0AAD5BK64"/>
<dbReference type="InterPro" id="IPR036093">
    <property type="entry name" value="NAC_dom_sf"/>
</dbReference>
<keyword evidence="1" id="KW-0805">Transcription regulation</keyword>
<protein>
    <recommendedName>
        <fullName evidence="5">NAC domain-containing protein</fullName>
    </recommendedName>
</protein>
<dbReference type="GO" id="GO:0003677">
    <property type="term" value="F:DNA binding"/>
    <property type="evidence" value="ECO:0007669"/>
    <property type="project" value="UniProtKB-KW"/>
</dbReference>
<dbReference type="PANTHER" id="PTHR31719:SF130">
    <property type="entry name" value="NAC DOMAIN-CONTAINING PROTEIN 18"/>
    <property type="match status" value="1"/>
</dbReference>
<gene>
    <name evidence="6" type="ORF">M8C21_004619</name>
</gene>
<evidence type="ECO:0000313" key="6">
    <source>
        <dbReference type="EMBL" id="KAI7724742.1"/>
    </source>
</evidence>
<evidence type="ECO:0000256" key="2">
    <source>
        <dbReference type="ARBA" id="ARBA00023125"/>
    </source>
</evidence>
<comment type="caution">
    <text evidence="6">The sequence shown here is derived from an EMBL/GenBank/DDBJ whole genome shotgun (WGS) entry which is preliminary data.</text>
</comment>
<organism evidence="6 7">
    <name type="scientific">Ambrosia artemisiifolia</name>
    <name type="common">Common ragweed</name>
    <dbReference type="NCBI Taxonomy" id="4212"/>
    <lineage>
        <taxon>Eukaryota</taxon>
        <taxon>Viridiplantae</taxon>
        <taxon>Streptophyta</taxon>
        <taxon>Embryophyta</taxon>
        <taxon>Tracheophyta</taxon>
        <taxon>Spermatophyta</taxon>
        <taxon>Magnoliopsida</taxon>
        <taxon>eudicotyledons</taxon>
        <taxon>Gunneridae</taxon>
        <taxon>Pentapetalae</taxon>
        <taxon>asterids</taxon>
        <taxon>campanulids</taxon>
        <taxon>Asterales</taxon>
        <taxon>Asteraceae</taxon>
        <taxon>Asteroideae</taxon>
        <taxon>Heliantheae alliance</taxon>
        <taxon>Heliantheae</taxon>
        <taxon>Ambrosia</taxon>
    </lineage>
</organism>
<dbReference type="Proteomes" id="UP001206925">
    <property type="component" value="Unassembled WGS sequence"/>
</dbReference>
<accession>A0AAD5BK64</accession>
<evidence type="ECO:0000256" key="1">
    <source>
        <dbReference type="ARBA" id="ARBA00023015"/>
    </source>
</evidence>
<keyword evidence="3" id="KW-0804">Transcription</keyword>
<keyword evidence="2" id="KW-0238">DNA-binding</keyword>
<dbReference type="SUPFAM" id="SSF101941">
    <property type="entry name" value="NAC domain"/>
    <property type="match status" value="1"/>
</dbReference>
<dbReference type="PROSITE" id="PS51005">
    <property type="entry name" value="NAC"/>
    <property type="match status" value="1"/>
</dbReference>
<dbReference type="PANTHER" id="PTHR31719">
    <property type="entry name" value="NAC TRANSCRIPTION FACTOR 56"/>
    <property type="match status" value="1"/>
</dbReference>
<evidence type="ECO:0000256" key="4">
    <source>
        <dbReference type="ARBA" id="ARBA00023242"/>
    </source>
</evidence>
<dbReference type="GO" id="GO:0006355">
    <property type="term" value="P:regulation of DNA-templated transcription"/>
    <property type="evidence" value="ECO:0007669"/>
    <property type="project" value="InterPro"/>
</dbReference>
<sequence>MEKMNLLPGFRFHPTDEELVVYYLMPKIQSLPLPHPIPEADVCKSDPWDLLGDSEEEKYLFSTVETKSLYDKRINRTAPSGNWKPSSTDKQVVDSRNRHVGTKKTFVFYRSKSAKGSKTEWFMHEYKLTNPIQGVQDWMICRVFKKKKGKKDAMEDEKMVQVRNTGATFYVPRNFDLNLDGDESSSSGSS</sequence>